<evidence type="ECO:0000256" key="5">
    <source>
        <dbReference type="RuleBase" id="RU362059"/>
    </source>
</evidence>
<keyword evidence="5" id="KW-1133">Transmembrane helix</keyword>
<dbReference type="AlphaFoldDB" id="A0A9P0A3U2"/>
<accession>A0A9P0A3U2</accession>
<comment type="subcellular location">
    <subcellularLocation>
        <location evidence="5">Membrane</location>
        <topology evidence="5">Single-pass membrane protein</topology>
    </subcellularLocation>
</comment>
<keyword evidence="5" id="KW-0472">Membrane</keyword>
<protein>
    <recommendedName>
        <fullName evidence="5">UDP-glucuronosyltransferase</fullName>
        <ecNumber evidence="5">2.4.1.17</ecNumber>
    </recommendedName>
</protein>
<organism evidence="6 7">
    <name type="scientific">Bemisia tabaci</name>
    <name type="common">Sweetpotato whitefly</name>
    <name type="synonym">Aleurodes tabaci</name>
    <dbReference type="NCBI Taxonomy" id="7038"/>
    <lineage>
        <taxon>Eukaryota</taxon>
        <taxon>Metazoa</taxon>
        <taxon>Ecdysozoa</taxon>
        <taxon>Arthropoda</taxon>
        <taxon>Hexapoda</taxon>
        <taxon>Insecta</taxon>
        <taxon>Pterygota</taxon>
        <taxon>Neoptera</taxon>
        <taxon>Paraneoptera</taxon>
        <taxon>Hemiptera</taxon>
        <taxon>Sternorrhyncha</taxon>
        <taxon>Aleyrodoidea</taxon>
        <taxon>Aleyrodidae</taxon>
        <taxon>Aleyrodinae</taxon>
        <taxon>Bemisia</taxon>
    </lineage>
</organism>
<dbReference type="SUPFAM" id="SSF53756">
    <property type="entry name" value="UDP-Glycosyltransferase/glycogen phosphorylase"/>
    <property type="match status" value="1"/>
</dbReference>
<dbReference type="PANTHER" id="PTHR48043">
    <property type="entry name" value="EG:EG0003.4 PROTEIN-RELATED"/>
    <property type="match status" value="1"/>
</dbReference>
<evidence type="ECO:0000313" key="6">
    <source>
        <dbReference type="EMBL" id="CAH0383689.1"/>
    </source>
</evidence>
<gene>
    <name evidence="6" type="ORF">BEMITA_LOCUS3114</name>
</gene>
<dbReference type="InterPro" id="IPR035595">
    <property type="entry name" value="UDP_glycos_trans_CS"/>
</dbReference>
<dbReference type="GO" id="GO:0016020">
    <property type="term" value="C:membrane"/>
    <property type="evidence" value="ECO:0007669"/>
    <property type="project" value="UniProtKB-SubCell"/>
</dbReference>
<dbReference type="PANTHER" id="PTHR48043:SF159">
    <property type="entry name" value="EG:EG0003.4 PROTEIN-RELATED"/>
    <property type="match status" value="1"/>
</dbReference>
<sequence>MRTWALLTCAIFLCGFEAVLSAKILFLFPLPFASHYRIFTPLIDELASRGHNITAYTSEYFKRKDPTPNFREIVVHLGPDTPNIDDIDVMELGRMSIVRSTIQEVATFSAVTESALKSAELQDLMMSEAKFDLIIMEATSVQEALLAFGHKFGAPVVNLHPFYLSVGMGLMTGTPNPLSCVPDFRVPYTDHMSFLERTHNALIGLFDVVYGSLWHVPRQESIMRRNFKYPGSNMLPPLEELLANISLHLVDAHPMMYVRPYSFNVIDVAGMNIKPAQRLPPDLQKFMDEAPEGVIYFSLGSYIQPNMLKEHVRRAFEETFKKVKYRVIWKQSEPVEGATENILQKSWLPQNEILAHPNCKLFVTHGGYNSLVEAMTAGVPVLGLPVFVDQHHNVAYYEHMGVGLGADVESLTAEEFSEKIERIINTPSFEENAKHVARIYRDMPETSLERAVWWVEYVLRHNGAHHLKPVSVSMSVFKYFLLDVIAFWLFVVVIVIYITYKLPVVAFKKIKSRAARKKINK</sequence>
<comment type="similarity">
    <text evidence="1 4">Belongs to the UDP-glycosyltransferase family.</text>
</comment>
<comment type="catalytic activity">
    <reaction evidence="5">
        <text>glucuronate acceptor + UDP-alpha-D-glucuronate = acceptor beta-D-glucuronoside + UDP + H(+)</text>
        <dbReference type="Rhea" id="RHEA:21032"/>
        <dbReference type="ChEBI" id="CHEBI:15378"/>
        <dbReference type="ChEBI" id="CHEBI:58052"/>
        <dbReference type="ChEBI" id="CHEBI:58223"/>
        <dbReference type="ChEBI" id="CHEBI:132367"/>
        <dbReference type="ChEBI" id="CHEBI:132368"/>
        <dbReference type="EC" id="2.4.1.17"/>
    </reaction>
</comment>
<evidence type="ECO:0000256" key="3">
    <source>
        <dbReference type="ARBA" id="ARBA00022679"/>
    </source>
</evidence>
<proteinExistence type="inferred from homology"/>
<dbReference type="FunFam" id="3.40.50.2000:FF:000021">
    <property type="entry name" value="UDP-glucuronosyltransferase"/>
    <property type="match status" value="1"/>
</dbReference>
<keyword evidence="3 4" id="KW-0808">Transferase</keyword>
<evidence type="ECO:0000313" key="7">
    <source>
        <dbReference type="Proteomes" id="UP001152759"/>
    </source>
</evidence>
<dbReference type="Gene3D" id="3.40.50.2000">
    <property type="entry name" value="Glycogen Phosphorylase B"/>
    <property type="match status" value="2"/>
</dbReference>
<dbReference type="Proteomes" id="UP001152759">
    <property type="component" value="Chromosome 10"/>
</dbReference>
<keyword evidence="2 4" id="KW-0328">Glycosyltransferase</keyword>
<name>A0A9P0A3U2_BEMTA</name>
<keyword evidence="7" id="KW-1185">Reference proteome</keyword>
<keyword evidence="5" id="KW-0812">Transmembrane</keyword>
<dbReference type="CDD" id="cd03784">
    <property type="entry name" value="GT1_Gtf-like"/>
    <property type="match status" value="1"/>
</dbReference>
<evidence type="ECO:0000256" key="2">
    <source>
        <dbReference type="ARBA" id="ARBA00022676"/>
    </source>
</evidence>
<evidence type="ECO:0000256" key="1">
    <source>
        <dbReference type="ARBA" id="ARBA00009995"/>
    </source>
</evidence>
<dbReference type="InterPro" id="IPR050271">
    <property type="entry name" value="UDP-glycosyltransferase"/>
</dbReference>
<reference evidence="6" key="1">
    <citation type="submission" date="2021-12" db="EMBL/GenBank/DDBJ databases">
        <authorList>
            <person name="King R."/>
        </authorList>
    </citation>
    <scope>NUCLEOTIDE SEQUENCE</scope>
</reference>
<evidence type="ECO:0000256" key="4">
    <source>
        <dbReference type="RuleBase" id="RU003718"/>
    </source>
</evidence>
<dbReference type="PROSITE" id="PS00375">
    <property type="entry name" value="UDPGT"/>
    <property type="match status" value="1"/>
</dbReference>
<dbReference type="GO" id="GO:0015020">
    <property type="term" value="F:glucuronosyltransferase activity"/>
    <property type="evidence" value="ECO:0007669"/>
    <property type="project" value="UniProtKB-EC"/>
</dbReference>
<dbReference type="InterPro" id="IPR002213">
    <property type="entry name" value="UDP_glucos_trans"/>
</dbReference>
<dbReference type="Pfam" id="PF00201">
    <property type="entry name" value="UDPGT"/>
    <property type="match status" value="1"/>
</dbReference>
<dbReference type="EMBL" id="OU963871">
    <property type="protein sequence ID" value="CAH0383689.1"/>
    <property type="molecule type" value="Genomic_DNA"/>
</dbReference>
<feature type="transmembrane region" description="Helical" evidence="5">
    <location>
        <begin position="479"/>
        <end position="500"/>
    </location>
</feature>
<dbReference type="EC" id="2.4.1.17" evidence="5"/>